<reference evidence="9" key="1">
    <citation type="submission" date="2020-12" db="EMBL/GenBank/DDBJ databases">
        <authorList>
            <person name="Iha C."/>
        </authorList>
    </citation>
    <scope>NUCLEOTIDE SEQUENCE</scope>
</reference>
<keyword evidence="3" id="KW-0808">Transferase</keyword>
<accession>A0A8S1J4I5</accession>
<dbReference type="GO" id="GO:0005789">
    <property type="term" value="C:endoplasmic reticulum membrane"/>
    <property type="evidence" value="ECO:0007669"/>
    <property type="project" value="UniProtKB-SubCell"/>
</dbReference>
<dbReference type="EC" id="2.4.1.-" evidence="8"/>
<protein>
    <recommendedName>
        <fullName evidence="8">Mannosyltransferase</fullName>
        <ecNumber evidence="8">2.4.1.-</ecNumber>
    </recommendedName>
</protein>
<gene>
    <name evidence="9" type="ORF">OSTQU699_LOCUS6124</name>
</gene>
<keyword evidence="7 8" id="KW-0472">Membrane</keyword>
<comment type="similarity">
    <text evidence="8">Belongs to the glycosyltransferase 22 family.</text>
</comment>
<evidence type="ECO:0000256" key="8">
    <source>
        <dbReference type="RuleBase" id="RU363075"/>
    </source>
</evidence>
<dbReference type="EMBL" id="CAJHUC010001337">
    <property type="protein sequence ID" value="CAD7700765.1"/>
    <property type="molecule type" value="Genomic_DNA"/>
</dbReference>
<evidence type="ECO:0000256" key="6">
    <source>
        <dbReference type="ARBA" id="ARBA00022989"/>
    </source>
</evidence>
<evidence type="ECO:0000256" key="5">
    <source>
        <dbReference type="ARBA" id="ARBA00022824"/>
    </source>
</evidence>
<sequence>MFYGRWVLPPWEFVNINLLQGVAPLYGSHPWHWYFTQGLPAMCGTFMVLLPLGIFWSKRRSLSALAAWNILVLSFSAHKEFRYILPSLCLIMPYCGLAMSTLSLKLNKAPREEIPGVKQRHGAVGALQSNRLQTGTLRDRAQKALNVSSPPAPVCKGQWIKLRRCQRGLWCLVLLAAFGVQVPAALYFSLVHQSVDERIGH</sequence>
<evidence type="ECO:0000256" key="3">
    <source>
        <dbReference type="ARBA" id="ARBA00022679"/>
    </source>
</evidence>
<organism evidence="9 10">
    <name type="scientific">Ostreobium quekettii</name>
    <dbReference type="NCBI Taxonomy" id="121088"/>
    <lineage>
        <taxon>Eukaryota</taxon>
        <taxon>Viridiplantae</taxon>
        <taxon>Chlorophyta</taxon>
        <taxon>core chlorophytes</taxon>
        <taxon>Ulvophyceae</taxon>
        <taxon>TCBD clade</taxon>
        <taxon>Bryopsidales</taxon>
        <taxon>Ostreobineae</taxon>
        <taxon>Ostreobiaceae</taxon>
        <taxon>Ostreobium</taxon>
    </lineage>
</organism>
<dbReference type="Proteomes" id="UP000708148">
    <property type="component" value="Unassembled WGS sequence"/>
</dbReference>
<evidence type="ECO:0000256" key="2">
    <source>
        <dbReference type="ARBA" id="ARBA00022676"/>
    </source>
</evidence>
<proteinExistence type="inferred from homology"/>
<dbReference type="GO" id="GO:0000026">
    <property type="term" value="F:alpha-1,2-mannosyltransferase activity"/>
    <property type="evidence" value="ECO:0007669"/>
    <property type="project" value="TreeGrafter"/>
</dbReference>
<evidence type="ECO:0000256" key="7">
    <source>
        <dbReference type="ARBA" id="ARBA00023136"/>
    </source>
</evidence>
<dbReference type="PANTHER" id="PTHR22760:SF4">
    <property type="entry name" value="GPI MANNOSYLTRANSFERASE 3"/>
    <property type="match status" value="1"/>
</dbReference>
<keyword evidence="10" id="KW-1185">Reference proteome</keyword>
<dbReference type="AlphaFoldDB" id="A0A8S1J4I5"/>
<evidence type="ECO:0000256" key="1">
    <source>
        <dbReference type="ARBA" id="ARBA00004477"/>
    </source>
</evidence>
<keyword evidence="5 8" id="KW-0256">Endoplasmic reticulum</keyword>
<dbReference type="OrthoDB" id="416834at2759"/>
<evidence type="ECO:0000313" key="9">
    <source>
        <dbReference type="EMBL" id="CAD7700765.1"/>
    </source>
</evidence>
<keyword evidence="6 8" id="KW-1133">Transmembrane helix</keyword>
<evidence type="ECO:0000313" key="10">
    <source>
        <dbReference type="Proteomes" id="UP000708148"/>
    </source>
</evidence>
<feature type="transmembrane region" description="Helical" evidence="8">
    <location>
        <begin position="169"/>
        <end position="190"/>
    </location>
</feature>
<keyword evidence="2 8" id="KW-0328">Glycosyltransferase</keyword>
<name>A0A8S1J4I5_9CHLO</name>
<comment type="caution">
    <text evidence="8">Lacks conserved residue(s) required for the propagation of feature annotation.</text>
</comment>
<dbReference type="Pfam" id="PF03901">
    <property type="entry name" value="Glyco_transf_22"/>
    <property type="match status" value="1"/>
</dbReference>
<comment type="subcellular location">
    <subcellularLocation>
        <location evidence="1 8">Endoplasmic reticulum membrane</location>
        <topology evidence="1 8">Multi-pass membrane protein</topology>
    </subcellularLocation>
</comment>
<comment type="caution">
    <text evidence="9">The sequence shown here is derived from an EMBL/GenBank/DDBJ whole genome shotgun (WGS) entry which is preliminary data.</text>
</comment>
<evidence type="ECO:0000256" key="4">
    <source>
        <dbReference type="ARBA" id="ARBA00022692"/>
    </source>
</evidence>
<feature type="transmembrane region" description="Helical" evidence="8">
    <location>
        <begin position="34"/>
        <end position="55"/>
    </location>
</feature>
<keyword evidence="4 8" id="KW-0812">Transmembrane</keyword>
<dbReference type="PANTHER" id="PTHR22760">
    <property type="entry name" value="GLYCOSYLTRANSFERASE"/>
    <property type="match status" value="1"/>
</dbReference>
<dbReference type="InterPro" id="IPR005599">
    <property type="entry name" value="GPI_mannosylTrfase"/>
</dbReference>
<dbReference type="GO" id="GO:0006506">
    <property type="term" value="P:GPI anchor biosynthetic process"/>
    <property type="evidence" value="ECO:0007669"/>
    <property type="project" value="TreeGrafter"/>
</dbReference>